<dbReference type="Gene3D" id="1.10.10.60">
    <property type="entry name" value="Homeodomain-like"/>
    <property type="match status" value="2"/>
</dbReference>
<protein>
    <submittedName>
        <fullName evidence="9">Uncharacterized protein</fullName>
    </submittedName>
</protein>
<dbReference type="Proteomes" id="UP000606653">
    <property type="component" value="Unassembled WGS sequence"/>
</dbReference>
<sequence length="536" mass="61378">MIDNEHVLLREIAALLLDDERDEDTFFAGSPTWIVVESGVGVVRVDGTLINLYAGAAILAEYGMKIELRRASPEHLRLYRISFDRYRLALEGRGELVYQADNEALPSAGLVHSGLPRRAFSLMRELAADEGRDGQTSEKSLTRQRHWLELFQMLLLPVPAAREQVKEPPIHRILRRIDTEYAQKLSREELAEDSGYHPHYFSRLFRQEAGMSFSDYVLRVRINKAKELLMLSRLSMSEIAVRVGYPDGLYFSRKFKQAEGLHPTEFRRRPKRIAALQFAGALLAMGLKPAVVERRISDYSLQLAEELENAVRIDETDSEAIERLKPDLILAPAYLNRERLEELREIAPTIVHPWLEADPVRQLEHLAAKLGRSAEASDWIAAFQRRAAEARSRVQAVFPPGETAAFYEIAYGNLYVLDQGVRGAYVLHEALGLRPPERVHRDVIVPGRYKRIAPERFAEYAADHMFFTVYTEDGEAGNERLFQSPEWCRLPAVQEGRIYRVPLERFWFNDGVSIERQLDWITGLLLERLSEQSAAD</sequence>
<dbReference type="Pfam" id="PF12833">
    <property type="entry name" value="HTH_18"/>
    <property type="match status" value="1"/>
</dbReference>
<feature type="domain" description="Fe/B12 periplasmic-binding" evidence="8">
    <location>
        <begin position="272"/>
        <end position="529"/>
    </location>
</feature>
<feature type="domain" description="HTH araC/xylS-type" evidence="7">
    <location>
        <begin position="171"/>
        <end position="269"/>
    </location>
</feature>
<dbReference type="InterPro" id="IPR051313">
    <property type="entry name" value="Bact_iron-sidero_bind"/>
</dbReference>
<evidence type="ECO:0000256" key="6">
    <source>
        <dbReference type="ARBA" id="ARBA00023163"/>
    </source>
</evidence>
<proteinExistence type="inferred from homology"/>
<dbReference type="EMBL" id="BMLN01000001">
    <property type="protein sequence ID" value="GGN91039.1"/>
    <property type="molecule type" value="Genomic_DNA"/>
</dbReference>
<evidence type="ECO:0000256" key="4">
    <source>
        <dbReference type="ARBA" id="ARBA00022729"/>
    </source>
</evidence>
<dbReference type="PANTHER" id="PTHR30532:SF26">
    <property type="entry name" value="IRON(3+)-HYDROXAMATE-BINDING PROTEIN FHUD"/>
    <property type="match status" value="1"/>
</dbReference>
<keyword evidence="6" id="KW-0804">Transcription</keyword>
<evidence type="ECO:0000256" key="1">
    <source>
        <dbReference type="ARBA" id="ARBA00004196"/>
    </source>
</evidence>
<evidence type="ECO:0000313" key="9">
    <source>
        <dbReference type="EMBL" id="GGN91039.1"/>
    </source>
</evidence>
<dbReference type="SUPFAM" id="SSF53807">
    <property type="entry name" value="Helical backbone' metal receptor"/>
    <property type="match status" value="1"/>
</dbReference>
<keyword evidence="3" id="KW-0813">Transport</keyword>
<keyword evidence="5" id="KW-0805">Transcription regulation</keyword>
<dbReference type="SUPFAM" id="SSF46689">
    <property type="entry name" value="Homeodomain-like"/>
    <property type="match status" value="2"/>
</dbReference>
<dbReference type="SMART" id="SM00342">
    <property type="entry name" value="HTH_ARAC"/>
    <property type="match status" value="1"/>
</dbReference>
<dbReference type="PANTHER" id="PTHR30532">
    <property type="entry name" value="IRON III DICITRATE-BINDING PERIPLASMIC PROTEIN"/>
    <property type="match status" value="1"/>
</dbReference>
<name>A0ABQ2KRM5_9BACL</name>
<organism evidence="9 10">
    <name type="scientific">Saccharibacillus kuerlensis</name>
    <dbReference type="NCBI Taxonomy" id="459527"/>
    <lineage>
        <taxon>Bacteria</taxon>
        <taxon>Bacillati</taxon>
        <taxon>Bacillota</taxon>
        <taxon>Bacilli</taxon>
        <taxon>Bacillales</taxon>
        <taxon>Paenibacillaceae</taxon>
        <taxon>Saccharibacillus</taxon>
    </lineage>
</organism>
<keyword evidence="10" id="KW-1185">Reference proteome</keyword>
<evidence type="ECO:0000256" key="5">
    <source>
        <dbReference type="ARBA" id="ARBA00023015"/>
    </source>
</evidence>
<dbReference type="Pfam" id="PF01497">
    <property type="entry name" value="Peripla_BP_2"/>
    <property type="match status" value="1"/>
</dbReference>
<dbReference type="PROSITE" id="PS50983">
    <property type="entry name" value="FE_B12_PBP"/>
    <property type="match status" value="1"/>
</dbReference>
<dbReference type="RefSeq" id="WP_018975154.1">
    <property type="nucleotide sequence ID" value="NZ_BMLN01000001.1"/>
</dbReference>
<dbReference type="InterPro" id="IPR009057">
    <property type="entry name" value="Homeodomain-like_sf"/>
</dbReference>
<dbReference type="Gene3D" id="3.40.50.1980">
    <property type="entry name" value="Nitrogenase molybdenum iron protein domain"/>
    <property type="match status" value="2"/>
</dbReference>
<keyword evidence="4" id="KW-0732">Signal</keyword>
<dbReference type="InterPro" id="IPR018060">
    <property type="entry name" value="HTH_AraC"/>
</dbReference>
<evidence type="ECO:0000313" key="10">
    <source>
        <dbReference type="Proteomes" id="UP000606653"/>
    </source>
</evidence>
<evidence type="ECO:0000256" key="3">
    <source>
        <dbReference type="ARBA" id="ARBA00022448"/>
    </source>
</evidence>
<dbReference type="InterPro" id="IPR002491">
    <property type="entry name" value="ABC_transptr_periplasmic_BD"/>
</dbReference>
<reference evidence="10" key="1">
    <citation type="journal article" date="2019" name="Int. J. Syst. Evol. Microbiol.">
        <title>The Global Catalogue of Microorganisms (GCM) 10K type strain sequencing project: providing services to taxonomists for standard genome sequencing and annotation.</title>
        <authorList>
            <consortium name="The Broad Institute Genomics Platform"/>
            <consortium name="The Broad Institute Genome Sequencing Center for Infectious Disease"/>
            <person name="Wu L."/>
            <person name="Ma J."/>
        </authorList>
    </citation>
    <scope>NUCLEOTIDE SEQUENCE [LARGE SCALE GENOMIC DNA]</scope>
    <source>
        <strain evidence="10">CGMCC 1.6964</strain>
    </source>
</reference>
<comment type="subcellular location">
    <subcellularLocation>
        <location evidence="1">Cell envelope</location>
    </subcellularLocation>
</comment>
<evidence type="ECO:0000259" key="8">
    <source>
        <dbReference type="PROSITE" id="PS50983"/>
    </source>
</evidence>
<dbReference type="PROSITE" id="PS01124">
    <property type="entry name" value="HTH_ARAC_FAMILY_2"/>
    <property type="match status" value="1"/>
</dbReference>
<comment type="caution">
    <text evidence="9">The sequence shown here is derived from an EMBL/GenBank/DDBJ whole genome shotgun (WGS) entry which is preliminary data.</text>
</comment>
<evidence type="ECO:0000259" key="7">
    <source>
        <dbReference type="PROSITE" id="PS01124"/>
    </source>
</evidence>
<evidence type="ECO:0000256" key="2">
    <source>
        <dbReference type="ARBA" id="ARBA00008814"/>
    </source>
</evidence>
<gene>
    <name evidence="9" type="ORF">GCM10010969_02180</name>
</gene>
<accession>A0ABQ2KRM5</accession>
<comment type="similarity">
    <text evidence="2">Belongs to the bacterial solute-binding protein 8 family.</text>
</comment>